<reference evidence="6" key="1">
    <citation type="journal article" date="2013" name="Proc. Natl. Acad. Sci. U.S.A.">
        <title>Genome structure and metabolic features in the red seaweed Chondrus crispus shed light on evolution of the Archaeplastida.</title>
        <authorList>
            <person name="Collen J."/>
            <person name="Porcel B."/>
            <person name="Carre W."/>
            <person name="Ball S.G."/>
            <person name="Chaparro C."/>
            <person name="Tonon T."/>
            <person name="Barbeyron T."/>
            <person name="Michel G."/>
            <person name="Noel B."/>
            <person name="Valentin K."/>
            <person name="Elias M."/>
            <person name="Artiguenave F."/>
            <person name="Arun A."/>
            <person name="Aury J.M."/>
            <person name="Barbosa-Neto J.F."/>
            <person name="Bothwell J.H."/>
            <person name="Bouget F.Y."/>
            <person name="Brillet L."/>
            <person name="Cabello-Hurtado F."/>
            <person name="Capella-Gutierrez S."/>
            <person name="Charrier B."/>
            <person name="Cladiere L."/>
            <person name="Cock J.M."/>
            <person name="Coelho S.M."/>
            <person name="Colleoni C."/>
            <person name="Czjzek M."/>
            <person name="Da Silva C."/>
            <person name="Delage L."/>
            <person name="Denoeud F."/>
            <person name="Deschamps P."/>
            <person name="Dittami S.M."/>
            <person name="Gabaldon T."/>
            <person name="Gachon C.M."/>
            <person name="Groisillier A."/>
            <person name="Herve C."/>
            <person name="Jabbari K."/>
            <person name="Katinka M."/>
            <person name="Kloareg B."/>
            <person name="Kowalczyk N."/>
            <person name="Labadie K."/>
            <person name="Leblanc C."/>
            <person name="Lopez P.J."/>
            <person name="McLachlan D.H."/>
            <person name="Meslet-Cladiere L."/>
            <person name="Moustafa A."/>
            <person name="Nehr Z."/>
            <person name="Nyvall Collen P."/>
            <person name="Panaud O."/>
            <person name="Partensky F."/>
            <person name="Poulain J."/>
            <person name="Rensing S.A."/>
            <person name="Rousvoal S."/>
            <person name="Samson G."/>
            <person name="Symeonidi A."/>
            <person name="Weissenbach J."/>
            <person name="Zambounis A."/>
            <person name="Wincker P."/>
            <person name="Boyen C."/>
        </authorList>
    </citation>
    <scope>NUCLEOTIDE SEQUENCE [LARGE SCALE GENOMIC DNA]</scope>
    <source>
        <strain evidence="6">cv. Stackhouse</strain>
    </source>
</reference>
<dbReference type="Pfam" id="PF13812">
    <property type="entry name" value="PPR_3"/>
    <property type="match status" value="1"/>
</dbReference>
<dbReference type="PhylomeDB" id="R7QHK3"/>
<dbReference type="Proteomes" id="UP000012073">
    <property type="component" value="Unassembled WGS sequence"/>
</dbReference>
<feature type="compositionally biased region" description="Acidic residues" evidence="3">
    <location>
        <begin position="403"/>
        <end position="415"/>
    </location>
</feature>
<dbReference type="EMBL" id="HG001807">
    <property type="protein sequence ID" value="CDF36910.1"/>
    <property type="molecule type" value="Genomic_DNA"/>
</dbReference>
<dbReference type="Gramene" id="CDF36910">
    <property type="protein sequence ID" value="CDF36910"/>
    <property type="gene ID" value="CHC_T00005566001"/>
</dbReference>
<protein>
    <recommendedName>
        <fullName evidence="4">Pentatricopeptide repeat-containing protein-mitochondrial domain-containing protein</fullName>
    </recommendedName>
</protein>
<dbReference type="PROSITE" id="PS51375">
    <property type="entry name" value="PPR"/>
    <property type="match status" value="3"/>
</dbReference>
<dbReference type="InterPro" id="IPR057027">
    <property type="entry name" value="TPR_mt"/>
</dbReference>
<feature type="compositionally biased region" description="Polar residues" evidence="3">
    <location>
        <begin position="444"/>
        <end position="453"/>
    </location>
</feature>
<feature type="compositionally biased region" description="Acidic residues" evidence="3">
    <location>
        <begin position="674"/>
        <end position="686"/>
    </location>
</feature>
<dbReference type="InterPro" id="IPR011990">
    <property type="entry name" value="TPR-like_helical_dom_sf"/>
</dbReference>
<evidence type="ECO:0000256" key="3">
    <source>
        <dbReference type="SAM" id="MobiDB-lite"/>
    </source>
</evidence>
<organism evidence="5 6">
    <name type="scientific">Chondrus crispus</name>
    <name type="common">Carrageen Irish moss</name>
    <name type="synonym">Polymorpha crispa</name>
    <dbReference type="NCBI Taxonomy" id="2769"/>
    <lineage>
        <taxon>Eukaryota</taxon>
        <taxon>Rhodophyta</taxon>
        <taxon>Florideophyceae</taxon>
        <taxon>Rhodymeniophycidae</taxon>
        <taxon>Gigartinales</taxon>
        <taxon>Gigartinaceae</taxon>
        <taxon>Chondrus</taxon>
    </lineage>
</organism>
<feature type="compositionally biased region" description="Basic and acidic residues" evidence="3">
    <location>
        <begin position="9"/>
        <end position="20"/>
    </location>
</feature>
<dbReference type="PANTHER" id="PTHR47938">
    <property type="entry name" value="RESPIRATORY COMPLEX I CHAPERONE (CIA84), PUTATIVE (AFU_ORTHOLOGUE AFUA_2G06020)-RELATED"/>
    <property type="match status" value="1"/>
</dbReference>
<feature type="repeat" description="PPR" evidence="2">
    <location>
        <begin position="141"/>
        <end position="175"/>
    </location>
</feature>
<feature type="repeat" description="PPR" evidence="2">
    <location>
        <begin position="319"/>
        <end position="353"/>
    </location>
</feature>
<name>R7QHK3_CHOCR</name>
<evidence type="ECO:0000313" key="6">
    <source>
        <dbReference type="Proteomes" id="UP000012073"/>
    </source>
</evidence>
<dbReference type="GO" id="GO:0003729">
    <property type="term" value="F:mRNA binding"/>
    <property type="evidence" value="ECO:0007669"/>
    <property type="project" value="TreeGrafter"/>
</dbReference>
<evidence type="ECO:0000256" key="1">
    <source>
        <dbReference type="ARBA" id="ARBA00022737"/>
    </source>
</evidence>
<dbReference type="Gene3D" id="1.25.40.10">
    <property type="entry name" value="Tetratricopeptide repeat domain"/>
    <property type="match status" value="2"/>
</dbReference>
<keyword evidence="1" id="KW-0677">Repeat</keyword>
<keyword evidence="6" id="KW-1185">Reference proteome</keyword>
<evidence type="ECO:0000313" key="5">
    <source>
        <dbReference type="EMBL" id="CDF36910.1"/>
    </source>
</evidence>
<dbReference type="Pfam" id="PF13041">
    <property type="entry name" value="PPR_2"/>
    <property type="match status" value="1"/>
</dbReference>
<feature type="region of interest" description="Disordered" evidence="3">
    <location>
        <begin position="1"/>
        <end position="28"/>
    </location>
</feature>
<accession>R7QHK3</accession>
<dbReference type="NCBIfam" id="TIGR00756">
    <property type="entry name" value="PPR"/>
    <property type="match status" value="3"/>
</dbReference>
<dbReference type="KEGG" id="ccp:CHC_T00005566001"/>
<dbReference type="InterPro" id="IPR002885">
    <property type="entry name" value="PPR_rpt"/>
</dbReference>
<evidence type="ECO:0000256" key="2">
    <source>
        <dbReference type="PROSITE-ProRule" id="PRU00708"/>
    </source>
</evidence>
<dbReference type="GeneID" id="17324430"/>
<sequence length="693" mass="76182">MGPPLPSDARQKEEHGEHAPESGAPSLAWVKTPPEMLKQMKDLLARNATRSALYHYGASFKTDGVPSLDAEVMRVMLPVLGRNSWSATSADTIDLAIERGYSLGVGLMNCGLHAMARAGMTREIEEALARMWNMPPESRPNATSYNYLIGAHIYAGNVDSAFEVLNDMKKHLIYPTFATYHALITGCLRRRDPRRAFQTLMAVEKQRFDISAMTVAQVLVASAGNDDYDHVDQLLIKFEESLPRYGNELHRIAEFRGLYQMKDAGRTSKSDRSALRGEPKPEIGAISEVLHCAFRGGRVDIASRAWILLEEHYPEFEIPLPFYYCLIGAYAGAGDFSQAIDIVGAMREKGMKPSMRDLEMALVRPLAYNVSIIDEQFYRLCDRKEGKETDSHSSKPAAAEAAAEAEQEVDEESAALDDTSTVTLDEQDRTATDGTEFTEDSGQQEDPVTSQEGSEVAMPSPESPSVSLADAILSTSGLQSATSISAQFSPSTVGIEEINCIIGACSASLDLDRAFQTFDEVETRFGLERNIDTYNALLEGCVQTRRLSGGMRVLQEIESVGLSVAGHTLHLATRLMLRAGQSEDVLKLLTKAHSQGDSILLQTYQMVLRHLVRGNFMNEAVQLQQQGEEAGFEFQTLTGRFDLGTVRRLQDANGSGQDTHSIDDHHAGPAQEGPGDEEALTDEAEEETSREKQ</sequence>
<dbReference type="Pfam" id="PF23276">
    <property type="entry name" value="TPR_24"/>
    <property type="match status" value="1"/>
</dbReference>
<feature type="region of interest" description="Disordered" evidence="3">
    <location>
        <begin position="651"/>
        <end position="693"/>
    </location>
</feature>
<dbReference type="OrthoDB" id="5052at2759"/>
<feature type="repeat" description="PPR" evidence="2">
    <location>
        <begin position="530"/>
        <end position="564"/>
    </location>
</feature>
<gene>
    <name evidence="5" type="ORF">CHC_T00005566001</name>
</gene>
<feature type="domain" description="Pentatricopeptide repeat-containing protein-mitochondrial" evidence="4">
    <location>
        <begin position="284"/>
        <end position="384"/>
    </location>
</feature>
<dbReference type="RefSeq" id="XP_005716729.1">
    <property type="nucleotide sequence ID" value="XM_005716672.1"/>
</dbReference>
<dbReference type="AlphaFoldDB" id="R7QHK3"/>
<feature type="region of interest" description="Disordered" evidence="3">
    <location>
        <begin position="386"/>
        <end position="466"/>
    </location>
</feature>
<evidence type="ECO:0000259" key="4">
    <source>
        <dbReference type="Pfam" id="PF23276"/>
    </source>
</evidence>
<dbReference type="STRING" id="2769.R7QHK3"/>
<dbReference type="PANTHER" id="PTHR47938:SF35">
    <property type="entry name" value="PENTATRICOPEPTIDE REPEAT-CONTAINING PROTEIN 4, MITOCHONDRIAL-RELATED"/>
    <property type="match status" value="1"/>
</dbReference>
<proteinExistence type="predicted"/>